<comment type="caution">
    <text evidence="1">The sequence shown here is derived from an EMBL/GenBank/DDBJ whole genome shotgun (WGS) entry which is preliminary data.</text>
</comment>
<dbReference type="AlphaFoldDB" id="A0AAV4HE62"/>
<protein>
    <recommendedName>
        <fullName evidence="3">MULE transposase domain-containing protein</fullName>
    </recommendedName>
</protein>
<evidence type="ECO:0000313" key="1">
    <source>
        <dbReference type="EMBL" id="GFR95717.1"/>
    </source>
</evidence>
<keyword evidence="2" id="KW-1185">Reference proteome</keyword>
<dbReference type="PANTHER" id="PTHR24401">
    <property type="entry name" value="SI:CH211-243P7.3-RELATED"/>
    <property type="match status" value="1"/>
</dbReference>
<accession>A0AAV4HE62</accession>
<proteinExistence type="predicted"/>
<sequence>MSVLTASEAKGLWNMADGLMKRYESAGMPEPLLLYVDRDCCGKFHMEAKNLFPKWKEMVVRLDIWHFMRRLASCVSSESHPLYAVFLRKPSGAIFQWDDGDVKRLQENKAKEIQSQGLGLPVELTSKVSL</sequence>
<evidence type="ECO:0008006" key="3">
    <source>
        <dbReference type="Google" id="ProtNLM"/>
    </source>
</evidence>
<evidence type="ECO:0000313" key="2">
    <source>
        <dbReference type="Proteomes" id="UP000762676"/>
    </source>
</evidence>
<gene>
    <name evidence="1" type="ORF">ElyMa_000951700</name>
</gene>
<name>A0AAV4HE62_9GAST</name>
<dbReference type="EMBL" id="BMAT01001924">
    <property type="protein sequence ID" value="GFR95717.1"/>
    <property type="molecule type" value="Genomic_DNA"/>
</dbReference>
<dbReference type="Proteomes" id="UP000762676">
    <property type="component" value="Unassembled WGS sequence"/>
</dbReference>
<organism evidence="1 2">
    <name type="scientific">Elysia marginata</name>
    <dbReference type="NCBI Taxonomy" id="1093978"/>
    <lineage>
        <taxon>Eukaryota</taxon>
        <taxon>Metazoa</taxon>
        <taxon>Spiralia</taxon>
        <taxon>Lophotrochozoa</taxon>
        <taxon>Mollusca</taxon>
        <taxon>Gastropoda</taxon>
        <taxon>Heterobranchia</taxon>
        <taxon>Euthyneura</taxon>
        <taxon>Panpulmonata</taxon>
        <taxon>Sacoglossa</taxon>
        <taxon>Placobranchoidea</taxon>
        <taxon>Plakobranchidae</taxon>
        <taxon>Elysia</taxon>
    </lineage>
</organism>
<dbReference type="PANTHER" id="PTHR24401:SF29">
    <property type="entry name" value="SI:CH211-243P7.3-RELATED"/>
    <property type="match status" value="1"/>
</dbReference>
<reference evidence="1 2" key="1">
    <citation type="journal article" date="2021" name="Elife">
        <title>Chloroplast acquisition without the gene transfer in kleptoplastic sea slugs, Plakobranchus ocellatus.</title>
        <authorList>
            <person name="Maeda T."/>
            <person name="Takahashi S."/>
            <person name="Yoshida T."/>
            <person name="Shimamura S."/>
            <person name="Takaki Y."/>
            <person name="Nagai Y."/>
            <person name="Toyoda A."/>
            <person name="Suzuki Y."/>
            <person name="Arimoto A."/>
            <person name="Ishii H."/>
            <person name="Satoh N."/>
            <person name="Nishiyama T."/>
            <person name="Hasebe M."/>
            <person name="Maruyama T."/>
            <person name="Minagawa J."/>
            <person name="Obokata J."/>
            <person name="Shigenobu S."/>
        </authorList>
    </citation>
    <scope>NUCLEOTIDE SEQUENCE [LARGE SCALE GENOMIC DNA]</scope>
</reference>